<accession>A0ABT3QV57</accession>
<sequence>MTAQLMLGRRPWLPKIVADRSVTRADFAALIDRTDSWLARVERLLKPRLIKQRA</sequence>
<protein>
    <submittedName>
        <fullName evidence="1">Exopolysaccharide biosynthesis protein</fullName>
    </submittedName>
</protein>
<dbReference type="RefSeq" id="WP_265960937.1">
    <property type="nucleotide sequence ID" value="NZ_JAPEVI010000001.1"/>
</dbReference>
<evidence type="ECO:0000313" key="2">
    <source>
        <dbReference type="Proteomes" id="UP001300261"/>
    </source>
</evidence>
<dbReference type="EMBL" id="JAPEVI010000001">
    <property type="protein sequence ID" value="MCX2720811.1"/>
    <property type="molecule type" value="Genomic_DNA"/>
</dbReference>
<gene>
    <name evidence="1" type="ORF">ON753_00075</name>
</gene>
<keyword evidence="2" id="KW-1185">Reference proteome</keyword>
<dbReference type="Proteomes" id="UP001300261">
    <property type="component" value="Unassembled WGS sequence"/>
</dbReference>
<dbReference type="InterPro" id="IPR010331">
    <property type="entry name" value="ExoD"/>
</dbReference>
<evidence type="ECO:0000313" key="1">
    <source>
        <dbReference type="EMBL" id="MCX2720811.1"/>
    </source>
</evidence>
<comment type="caution">
    <text evidence="1">The sequence shown here is derived from an EMBL/GenBank/DDBJ whole genome shotgun (WGS) entry which is preliminary data.</text>
</comment>
<reference evidence="1 2" key="1">
    <citation type="journal article" date="2016" name="Int. J. Syst. Evol. Microbiol.">
        <title>Labrenzia salina sp. nov., isolated from the rhizosphere of the halophyte Arthrocnemum macrostachyum.</title>
        <authorList>
            <person name="Camacho M."/>
            <person name="Redondo-Gomez S."/>
            <person name="Rodriguez-Llorente I."/>
            <person name="Rohde M."/>
            <person name="Sproer C."/>
            <person name="Schumann P."/>
            <person name="Klenk H.P."/>
            <person name="Montero-Calasanz M.D.C."/>
        </authorList>
    </citation>
    <scope>NUCLEOTIDE SEQUENCE [LARGE SCALE GENOMIC DNA]</scope>
    <source>
        <strain evidence="1 2">DSM 29163</strain>
    </source>
</reference>
<organism evidence="1 2">
    <name type="scientific">Roseibium salinum</name>
    <dbReference type="NCBI Taxonomy" id="1604349"/>
    <lineage>
        <taxon>Bacteria</taxon>
        <taxon>Pseudomonadati</taxon>
        <taxon>Pseudomonadota</taxon>
        <taxon>Alphaproteobacteria</taxon>
        <taxon>Hyphomicrobiales</taxon>
        <taxon>Stappiaceae</taxon>
        <taxon>Roseibium</taxon>
    </lineage>
</organism>
<dbReference type="Pfam" id="PF06055">
    <property type="entry name" value="ExoD"/>
    <property type="match status" value="1"/>
</dbReference>
<proteinExistence type="predicted"/>
<name>A0ABT3QV57_9HYPH</name>